<comment type="caution">
    <text evidence="2">The sequence shown here is derived from an EMBL/GenBank/DDBJ whole genome shotgun (WGS) entry which is preliminary data.</text>
</comment>
<keyword evidence="3" id="KW-1185">Reference proteome</keyword>
<protein>
    <submittedName>
        <fullName evidence="2">Uncharacterized protein</fullName>
    </submittedName>
</protein>
<dbReference type="Proteomes" id="UP000274822">
    <property type="component" value="Unassembled WGS sequence"/>
</dbReference>
<evidence type="ECO:0000313" key="3">
    <source>
        <dbReference type="Proteomes" id="UP000274822"/>
    </source>
</evidence>
<gene>
    <name evidence="2" type="ORF">BC938DRAFT_477907</name>
</gene>
<dbReference type="AlphaFoldDB" id="A0A433QNQ5"/>
<dbReference type="Gene3D" id="1.25.40.10">
    <property type="entry name" value="Tetratricopeptide repeat domain"/>
    <property type="match status" value="1"/>
</dbReference>
<name>A0A433QNQ5_9FUNG</name>
<feature type="region of interest" description="Disordered" evidence="1">
    <location>
        <begin position="26"/>
        <end position="102"/>
    </location>
</feature>
<proteinExistence type="predicted"/>
<evidence type="ECO:0000313" key="2">
    <source>
        <dbReference type="EMBL" id="RUS31388.1"/>
    </source>
</evidence>
<reference evidence="2 3" key="1">
    <citation type="journal article" date="2018" name="New Phytol.">
        <title>Phylogenomics of Endogonaceae and evolution of mycorrhizas within Mucoromycota.</title>
        <authorList>
            <person name="Chang Y."/>
            <person name="Desiro A."/>
            <person name="Na H."/>
            <person name="Sandor L."/>
            <person name="Lipzen A."/>
            <person name="Clum A."/>
            <person name="Barry K."/>
            <person name="Grigoriev I.V."/>
            <person name="Martin F.M."/>
            <person name="Stajich J.E."/>
            <person name="Smith M.E."/>
            <person name="Bonito G."/>
            <person name="Spatafora J.W."/>
        </authorList>
    </citation>
    <scope>NUCLEOTIDE SEQUENCE [LARGE SCALE GENOMIC DNA]</scope>
    <source>
        <strain evidence="2 3">AD002</strain>
    </source>
</reference>
<organism evidence="2 3">
    <name type="scientific">Jimgerdemannia flammicorona</name>
    <dbReference type="NCBI Taxonomy" id="994334"/>
    <lineage>
        <taxon>Eukaryota</taxon>
        <taxon>Fungi</taxon>
        <taxon>Fungi incertae sedis</taxon>
        <taxon>Mucoromycota</taxon>
        <taxon>Mucoromycotina</taxon>
        <taxon>Endogonomycetes</taxon>
        <taxon>Endogonales</taxon>
        <taxon>Endogonaceae</taxon>
        <taxon>Jimgerdemannia</taxon>
    </lineage>
</organism>
<sequence>MFFLGRRRSPPLSYVDPAVVPGSSSLLDTSSMQPSLSGGYNSGSGTHPIGSVRPGSTYVSAGQIQGPLPQPEINYETTTIDSRRHPSGLYPPPLPHPNTNTNDQSMESSFVLPTGKNLLWPQSWRAALQALPFKNGISSEQLSSALRKPGQVQQVVAAIRKGAGDLSARPRERALVISEVVFGSDHPNTAKSLGSLAGLYMGQGKYNKPELQLNIIIDFIIN</sequence>
<dbReference type="InterPro" id="IPR011990">
    <property type="entry name" value="TPR-like_helical_dom_sf"/>
</dbReference>
<accession>A0A433QNQ5</accession>
<feature type="compositionally biased region" description="Polar residues" evidence="1">
    <location>
        <begin position="26"/>
        <end position="45"/>
    </location>
</feature>
<evidence type="ECO:0000256" key="1">
    <source>
        <dbReference type="SAM" id="MobiDB-lite"/>
    </source>
</evidence>
<dbReference type="EMBL" id="RBNJ01003003">
    <property type="protein sequence ID" value="RUS31388.1"/>
    <property type="molecule type" value="Genomic_DNA"/>
</dbReference>